<evidence type="ECO:0000313" key="3">
    <source>
        <dbReference type="Proteomes" id="UP000597444"/>
    </source>
</evidence>
<dbReference type="RefSeq" id="WP_220204597.1">
    <property type="nucleotide sequence ID" value="NZ_BNJK01000001.1"/>
</dbReference>
<keyword evidence="3" id="KW-1185">Reference proteome</keyword>
<proteinExistence type="predicted"/>
<comment type="caution">
    <text evidence="2">The sequence shown here is derived from an EMBL/GenBank/DDBJ whole genome shotgun (WGS) entry which is preliminary data.</text>
</comment>
<organism evidence="2 3">
    <name type="scientific">Reticulibacter mediterranei</name>
    <dbReference type="NCBI Taxonomy" id="2778369"/>
    <lineage>
        <taxon>Bacteria</taxon>
        <taxon>Bacillati</taxon>
        <taxon>Chloroflexota</taxon>
        <taxon>Ktedonobacteria</taxon>
        <taxon>Ktedonobacterales</taxon>
        <taxon>Reticulibacteraceae</taxon>
        <taxon>Reticulibacter</taxon>
    </lineage>
</organism>
<feature type="compositionally biased region" description="Low complexity" evidence="1">
    <location>
        <begin position="51"/>
        <end position="61"/>
    </location>
</feature>
<dbReference type="AlphaFoldDB" id="A0A8J3IHN7"/>
<reference evidence="2" key="1">
    <citation type="submission" date="2020-10" db="EMBL/GenBank/DDBJ databases">
        <title>Taxonomic study of unclassified bacteria belonging to the class Ktedonobacteria.</title>
        <authorList>
            <person name="Yabe S."/>
            <person name="Wang C.M."/>
            <person name="Zheng Y."/>
            <person name="Sakai Y."/>
            <person name="Cavaletti L."/>
            <person name="Monciardini P."/>
            <person name="Donadio S."/>
        </authorList>
    </citation>
    <scope>NUCLEOTIDE SEQUENCE</scope>
    <source>
        <strain evidence="2">ID150040</strain>
    </source>
</reference>
<accession>A0A8J3IHN7</accession>
<evidence type="ECO:0000313" key="2">
    <source>
        <dbReference type="EMBL" id="GHO93828.1"/>
    </source>
</evidence>
<feature type="compositionally biased region" description="Low complexity" evidence="1">
    <location>
        <begin position="10"/>
        <end position="30"/>
    </location>
</feature>
<feature type="region of interest" description="Disordered" evidence="1">
    <location>
        <begin position="1"/>
        <end position="73"/>
    </location>
</feature>
<sequence length="694" mass="77210">MPDEQARSEAANNQGAANQGAAGDRGGASPPQAPQPGNAFNQRLDEARRVNLNNSLNNPANPAFPAPPGARHTEFSGDVQGEHVGITQAEVVINYNFSAEAARAWVHGGGSSAPSGGFNGGAIFNQYQQAMPGGIAFATGNVSGGTAQDRDTLPANQQEIREWYGRLNAVEKAFVQAMAILSGAPEHEIIEAAAELYRPFRVSDERRMMILDRSGVVDNGSYTAFQRLSLTLNSDLQAKTYTIRRQVDRVRRLFWQDAAANGFSNFALQVLKIIGEDTSIAGPVGQHFLRQLEKLSKSHMFKRESSWRLPRTLGSLWLDEDAYQLEDIARNWLIDRRGMRAGQRLDERIGEASQLLTDESVDEVSELLADEYAGEAGPWRVAHLLYGAYETECGDLDGGKGQVSGSIVLRLLNTWTIEAHTSSSSVFYNRLAYAIANTCSLIGQKTLPAALNGLKELLRYPIENDGRTISIPQEVFFHVVLAYVTLARYGSLGELLRHFATTIESLSYHRGDRRMRDPREYLSRREVTLNTLFCAFILLAVFSLSDKKENTRGLYSLTEHPGREAVIPDEKGRDVLLAGIITRVGPAWKQDVVTILCAMIIEGEDESESAFYLMHEWAETILRERGPQCLDLRAAYLEFVLDVLYQVDRWIRDLQRKMNILTLFTAQLRQWKKKGSPSLVAFANDLQKRLGVRS</sequence>
<dbReference type="Proteomes" id="UP000597444">
    <property type="component" value="Unassembled WGS sequence"/>
</dbReference>
<gene>
    <name evidence="2" type="ORF">KSF_038760</name>
</gene>
<dbReference type="EMBL" id="BNJK01000001">
    <property type="protein sequence ID" value="GHO93828.1"/>
    <property type="molecule type" value="Genomic_DNA"/>
</dbReference>
<name>A0A8J3IHN7_9CHLR</name>
<protein>
    <submittedName>
        <fullName evidence="2">Uncharacterized protein</fullName>
    </submittedName>
</protein>
<evidence type="ECO:0000256" key="1">
    <source>
        <dbReference type="SAM" id="MobiDB-lite"/>
    </source>
</evidence>